<evidence type="ECO:0000256" key="2">
    <source>
        <dbReference type="ARBA" id="ARBA00023015"/>
    </source>
</evidence>
<keyword evidence="4" id="KW-0804">Transcription</keyword>
<name>A0A317CBJ2_9GAMM</name>
<dbReference type="PANTHER" id="PTHR30537:SF5">
    <property type="entry name" value="HTH-TYPE TRANSCRIPTIONAL ACTIVATOR TTDR-RELATED"/>
    <property type="match status" value="1"/>
</dbReference>
<dbReference type="Pfam" id="PF00126">
    <property type="entry name" value="HTH_1"/>
    <property type="match status" value="1"/>
</dbReference>
<sequence>MDQLRAINYFIAVAEISSFTEAAKQFGVPASSLSRRIVDLEKSLEATLLLRTTRVVKLTEVGRDYYHQVKQLVEQLEATNRSVKTYHSEPVGKLRISTTVGFGEGVVLPLLEEFSQQYPKVILDVSLSDELAMFNRDDVDIAIRSGYAPNERVVAVKLMDNNFYPVASEGYLAHAGTPIHASELKQHAGLYYRTPDGPTPWLSYYDKQWHDVSGPAAVISNSGQWLINKAINGEGILMLPRWSVRQSVEAKQLVEIPLKQAVNVVQQMDLGVFLIYQKQRYAVPKVKMAVDFLIERIKQ</sequence>
<dbReference type="SUPFAM" id="SSF53850">
    <property type="entry name" value="Periplasmic binding protein-like II"/>
    <property type="match status" value="1"/>
</dbReference>
<evidence type="ECO:0000256" key="1">
    <source>
        <dbReference type="ARBA" id="ARBA00009437"/>
    </source>
</evidence>
<keyword evidence="2" id="KW-0805">Transcription regulation</keyword>
<dbReference type="RefSeq" id="WP_109838188.1">
    <property type="nucleotide sequence ID" value="NZ_QGKM01000039.1"/>
</dbReference>
<dbReference type="GO" id="GO:0006351">
    <property type="term" value="P:DNA-templated transcription"/>
    <property type="evidence" value="ECO:0007669"/>
    <property type="project" value="TreeGrafter"/>
</dbReference>
<dbReference type="PROSITE" id="PS50931">
    <property type="entry name" value="HTH_LYSR"/>
    <property type="match status" value="1"/>
</dbReference>
<comment type="similarity">
    <text evidence="1">Belongs to the LysR transcriptional regulatory family.</text>
</comment>
<protein>
    <submittedName>
        <fullName evidence="6">LysR family transcriptional regulator</fullName>
    </submittedName>
</protein>
<dbReference type="OrthoDB" id="8885940at2"/>
<evidence type="ECO:0000313" key="6">
    <source>
        <dbReference type="EMBL" id="PWQ96065.1"/>
    </source>
</evidence>
<gene>
    <name evidence="6" type="ORF">DKW60_13510</name>
</gene>
<organism evidence="6 7">
    <name type="scientific">Leucothrix pacifica</name>
    <dbReference type="NCBI Taxonomy" id="1247513"/>
    <lineage>
        <taxon>Bacteria</taxon>
        <taxon>Pseudomonadati</taxon>
        <taxon>Pseudomonadota</taxon>
        <taxon>Gammaproteobacteria</taxon>
        <taxon>Thiotrichales</taxon>
        <taxon>Thiotrichaceae</taxon>
        <taxon>Leucothrix</taxon>
    </lineage>
</organism>
<dbReference type="SUPFAM" id="SSF46785">
    <property type="entry name" value="Winged helix' DNA-binding domain"/>
    <property type="match status" value="1"/>
</dbReference>
<evidence type="ECO:0000313" key="7">
    <source>
        <dbReference type="Proteomes" id="UP000245539"/>
    </source>
</evidence>
<accession>A0A317CBJ2</accession>
<comment type="caution">
    <text evidence="6">The sequence shown here is derived from an EMBL/GenBank/DDBJ whole genome shotgun (WGS) entry which is preliminary data.</text>
</comment>
<dbReference type="EMBL" id="QGKM01000039">
    <property type="protein sequence ID" value="PWQ96065.1"/>
    <property type="molecule type" value="Genomic_DNA"/>
</dbReference>
<dbReference type="AlphaFoldDB" id="A0A317CBJ2"/>
<dbReference type="Gene3D" id="3.40.190.290">
    <property type="match status" value="1"/>
</dbReference>
<keyword evidence="7" id="KW-1185">Reference proteome</keyword>
<dbReference type="InterPro" id="IPR000847">
    <property type="entry name" value="LysR_HTH_N"/>
</dbReference>
<proteinExistence type="inferred from homology"/>
<dbReference type="CDD" id="cd08422">
    <property type="entry name" value="PBP2_CrgA_like"/>
    <property type="match status" value="1"/>
</dbReference>
<dbReference type="GO" id="GO:0003700">
    <property type="term" value="F:DNA-binding transcription factor activity"/>
    <property type="evidence" value="ECO:0007669"/>
    <property type="project" value="InterPro"/>
</dbReference>
<evidence type="ECO:0000256" key="3">
    <source>
        <dbReference type="ARBA" id="ARBA00023125"/>
    </source>
</evidence>
<reference evidence="6 7" key="1">
    <citation type="submission" date="2018-05" db="EMBL/GenBank/DDBJ databases">
        <title>Leucothrix arctica sp. nov., isolated from Arctic seawater.</title>
        <authorList>
            <person name="Choi A."/>
            <person name="Baek K."/>
        </authorList>
    </citation>
    <scope>NUCLEOTIDE SEQUENCE [LARGE SCALE GENOMIC DNA]</scope>
    <source>
        <strain evidence="6 7">JCM 18388</strain>
    </source>
</reference>
<feature type="domain" description="HTH lysR-type" evidence="5">
    <location>
        <begin position="1"/>
        <end position="59"/>
    </location>
</feature>
<dbReference type="GO" id="GO:0043565">
    <property type="term" value="F:sequence-specific DNA binding"/>
    <property type="evidence" value="ECO:0007669"/>
    <property type="project" value="TreeGrafter"/>
</dbReference>
<dbReference type="PANTHER" id="PTHR30537">
    <property type="entry name" value="HTH-TYPE TRANSCRIPTIONAL REGULATOR"/>
    <property type="match status" value="1"/>
</dbReference>
<dbReference type="Gene3D" id="1.10.10.10">
    <property type="entry name" value="Winged helix-like DNA-binding domain superfamily/Winged helix DNA-binding domain"/>
    <property type="match status" value="1"/>
</dbReference>
<dbReference type="InterPro" id="IPR005119">
    <property type="entry name" value="LysR_subst-bd"/>
</dbReference>
<dbReference type="FunFam" id="1.10.10.10:FF:000001">
    <property type="entry name" value="LysR family transcriptional regulator"/>
    <property type="match status" value="1"/>
</dbReference>
<evidence type="ECO:0000256" key="4">
    <source>
        <dbReference type="ARBA" id="ARBA00023163"/>
    </source>
</evidence>
<evidence type="ECO:0000259" key="5">
    <source>
        <dbReference type="PROSITE" id="PS50931"/>
    </source>
</evidence>
<keyword evidence="3" id="KW-0238">DNA-binding</keyword>
<dbReference type="InterPro" id="IPR036390">
    <property type="entry name" value="WH_DNA-bd_sf"/>
</dbReference>
<dbReference type="Pfam" id="PF03466">
    <property type="entry name" value="LysR_substrate"/>
    <property type="match status" value="1"/>
</dbReference>
<dbReference type="Proteomes" id="UP000245539">
    <property type="component" value="Unassembled WGS sequence"/>
</dbReference>
<dbReference type="InterPro" id="IPR036388">
    <property type="entry name" value="WH-like_DNA-bd_sf"/>
</dbReference>
<dbReference type="InterPro" id="IPR058163">
    <property type="entry name" value="LysR-type_TF_proteobact-type"/>
</dbReference>